<accession>A0A646HM06</accession>
<comment type="caution">
    <text evidence="1">The sequence shown here is derived from an EMBL/GenBank/DDBJ whole genome shotgun (WGS) entry which is preliminary data.</text>
</comment>
<dbReference type="EMBL" id="VZBQ01000092">
    <property type="protein sequence ID" value="MQN89826.1"/>
    <property type="molecule type" value="Genomic_DNA"/>
</dbReference>
<dbReference type="Proteomes" id="UP000420635">
    <property type="component" value="Unassembled WGS sequence"/>
</dbReference>
<sequence length="470" mass="53784">MGKYKYSTSEQETLKVLKMQEEQLKHLEKGIHEDFVNGNKDAGELADIRRRTEALLKKRGLTPPDPKMLEHIDTSIKIDKSEIPDWSELANKANDIYSEEVPFEDLLSKEEFQFCIDEVQRINDEFSVKTGILNKKDMAFLMVATALQTARWLIIQELCGDLGQTIDKDSRLDHNDRSIKESVKESNKSFQERFKDHGHRESEKKYKSWEQIIFSSAPYDTTVGSPNFGENLEGKYHRYKTLGHDPVLGWIFGTANFVTDTCTLSNLNSYRISRKGTPHFSEQTNLGTIFYEVFDSTKEDWLRLPAGVFAEYIHLKSDVFTKLGLPVPIIEVFSESLAGDLYKSQYDSLCLLRDLKIVGKQAGFSILINMIIGLVHGLLYDPQKDGDRKLYEVRTGKILSISNSLASAGNIAYAIGTEDWRKLDVGGILVTLYRLFTDVRFITKVKKDFIETEMDKSLADEIKELDSYFK</sequence>
<reference evidence="2" key="1">
    <citation type="submission" date="2019-09" db="EMBL/GenBank/DDBJ databases">
        <title>Distinct polysaccharide growth profiles of human intestinal Prevotella copri isolates.</title>
        <authorList>
            <person name="Fehlner-Peach H."/>
            <person name="Magnabosco C."/>
            <person name="Raghavan V."/>
            <person name="Scher J.U."/>
            <person name="Tett A."/>
            <person name="Cox L.M."/>
            <person name="Gottsegen C."/>
            <person name="Watters A."/>
            <person name="Wiltshire- Gordon J.D."/>
            <person name="Segata N."/>
            <person name="Bonneau R."/>
            <person name="Littman D.R."/>
        </authorList>
    </citation>
    <scope>NUCLEOTIDE SEQUENCE [LARGE SCALE GENOMIC DNA]</scope>
    <source>
        <strain evidence="2">iP54</strain>
    </source>
</reference>
<dbReference type="RefSeq" id="WP_153113668.1">
    <property type="nucleotide sequence ID" value="NZ_VZAS01000137.1"/>
</dbReference>
<proteinExistence type="predicted"/>
<dbReference type="AlphaFoldDB" id="A0A646HM06"/>
<evidence type="ECO:0000313" key="1">
    <source>
        <dbReference type="EMBL" id="MQN89826.1"/>
    </source>
</evidence>
<gene>
    <name evidence="1" type="ORF">F7D59_08185</name>
</gene>
<protein>
    <submittedName>
        <fullName evidence="1">Uncharacterized protein</fullName>
    </submittedName>
</protein>
<evidence type="ECO:0000313" key="2">
    <source>
        <dbReference type="Proteomes" id="UP000420635"/>
    </source>
</evidence>
<name>A0A646HM06_9BACT</name>
<organism evidence="1 2">
    <name type="scientific">Segatella copri</name>
    <dbReference type="NCBI Taxonomy" id="165179"/>
    <lineage>
        <taxon>Bacteria</taxon>
        <taxon>Pseudomonadati</taxon>
        <taxon>Bacteroidota</taxon>
        <taxon>Bacteroidia</taxon>
        <taxon>Bacteroidales</taxon>
        <taxon>Prevotellaceae</taxon>
        <taxon>Segatella</taxon>
    </lineage>
</organism>